<dbReference type="SUPFAM" id="SSF50630">
    <property type="entry name" value="Acid proteases"/>
    <property type="match status" value="1"/>
</dbReference>
<dbReference type="Gene3D" id="4.10.60.10">
    <property type="entry name" value="Zinc finger, CCHC-type"/>
    <property type="match status" value="1"/>
</dbReference>
<feature type="region of interest" description="Disordered" evidence="3">
    <location>
        <begin position="152"/>
        <end position="184"/>
    </location>
</feature>
<dbReference type="GO" id="GO:0005737">
    <property type="term" value="C:cytoplasm"/>
    <property type="evidence" value="ECO:0007669"/>
    <property type="project" value="UniProtKB-ARBA"/>
</dbReference>
<evidence type="ECO:0000313" key="6">
    <source>
        <dbReference type="Proteomes" id="UP000025227"/>
    </source>
</evidence>
<dbReference type="PROSITE" id="PS50158">
    <property type="entry name" value="ZF_CCHC"/>
    <property type="match status" value="1"/>
</dbReference>
<feature type="region of interest" description="Disordered" evidence="3">
    <location>
        <begin position="221"/>
        <end position="261"/>
    </location>
</feature>
<dbReference type="PANTHER" id="PTHR46888">
    <property type="entry name" value="ZINC KNUCKLE DOMAINCONTAINING PROTEIN-RELATED"/>
    <property type="match status" value="1"/>
</dbReference>
<protein>
    <submittedName>
        <fullName evidence="7">CCHC-type domain-containing protein</fullName>
    </submittedName>
</protein>
<proteinExistence type="predicted"/>
<evidence type="ECO:0000313" key="7">
    <source>
        <dbReference type="WBParaSite" id="HCON_00170540-00001"/>
    </source>
</evidence>
<keyword evidence="2" id="KW-0479">Metal-binding</keyword>
<dbReference type="InterPro" id="IPR021109">
    <property type="entry name" value="Peptidase_aspartic_dom_sf"/>
</dbReference>
<dbReference type="PANTHER" id="PTHR46888:SF1">
    <property type="entry name" value="RIBONUCLEASE H"/>
    <property type="match status" value="1"/>
</dbReference>
<evidence type="ECO:0000256" key="2">
    <source>
        <dbReference type="PROSITE-ProRule" id="PRU00047"/>
    </source>
</evidence>
<keyword evidence="1" id="KW-0378">Hydrolase</keyword>
<dbReference type="Proteomes" id="UP000025227">
    <property type="component" value="Unplaced"/>
</dbReference>
<keyword evidence="6" id="KW-1185">Reference proteome</keyword>
<dbReference type="PROSITE" id="PS00141">
    <property type="entry name" value="ASP_PROTEASE"/>
    <property type="match status" value="1"/>
</dbReference>
<dbReference type="InterPro" id="IPR001878">
    <property type="entry name" value="Znf_CCHC"/>
</dbReference>
<evidence type="ECO:0000259" key="5">
    <source>
        <dbReference type="PROSITE" id="PS50175"/>
    </source>
</evidence>
<evidence type="ECO:0000259" key="4">
    <source>
        <dbReference type="PROSITE" id="PS50158"/>
    </source>
</evidence>
<dbReference type="Pfam" id="PF00098">
    <property type="entry name" value="zf-CCHC"/>
    <property type="match status" value="1"/>
</dbReference>
<keyword evidence="2" id="KW-0863">Zinc-finger</keyword>
<feature type="domain" description="Peptidase A2" evidence="5">
    <location>
        <begin position="421"/>
        <end position="451"/>
    </location>
</feature>
<dbReference type="PROSITE" id="PS50175">
    <property type="entry name" value="ASP_PROT_RETROV"/>
    <property type="match status" value="1"/>
</dbReference>
<dbReference type="GO" id="GO:0019899">
    <property type="term" value="F:enzyme binding"/>
    <property type="evidence" value="ECO:0007669"/>
    <property type="project" value="UniProtKB-ARBA"/>
</dbReference>
<dbReference type="OrthoDB" id="5866954at2759"/>
<dbReference type="InterPro" id="IPR001995">
    <property type="entry name" value="Peptidase_A2_cat"/>
</dbReference>
<dbReference type="WBParaSite" id="HCON_00170540-00001">
    <property type="protein sequence ID" value="HCON_00170540-00001"/>
    <property type="gene ID" value="HCON_00170540"/>
</dbReference>
<dbReference type="GO" id="GO:0006508">
    <property type="term" value="P:proteolysis"/>
    <property type="evidence" value="ECO:0007669"/>
    <property type="project" value="InterPro"/>
</dbReference>
<dbReference type="AlphaFoldDB" id="A0A7I5EDU3"/>
<dbReference type="SUPFAM" id="SSF57756">
    <property type="entry name" value="Retrovirus zinc finger-like domains"/>
    <property type="match status" value="1"/>
</dbReference>
<keyword evidence="2" id="KW-0862">Zinc</keyword>
<reference evidence="7" key="1">
    <citation type="submission" date="2020-12" db="UniProtKB">
        <authorList>
            <consortium name="WormBaseParasite"/>
        </authorList>
    </citation>
    <scope>IDENTIFICATION</scope>
    <source>
        <strain evidence="7">MHco3</strain>
    </source>
</reference>
<feature type="domain" description="CCHC-type" evidence="4">
    <location>
        <begin position="208"/>
        <end position="222"/>
    </location>
</feature>
<dbReference type="GO" id="GO:0008270">
    <property type="term" value="F:zinc ion binding"/>
    <property type="evidence" value="ECO:0007669"/>
    <property type="project" value="UniProtKB-KW"/>
</dbReference>
<name>A0A7I5EDU3_HAECO</name>
<dbReference type="InterPro" id="IPR036875">
    <property type="entry name" value="Znf_CCHC_sf"/>
</dbReference>
<dbReference type="GO" id="GO:0003676">
    <property type="term" value="F:nucleic acid binding"/>
    <property type="evidence" value="ECO:0007669"/>
    <property type="project" value="InterPro"/>
</dbReference>
<evidence type="ECO:0000256" key="1">
    <source>
        <dbReference type="ARBA" id="ARBA00022801"/>
    </source>
</evidence>
<dbReference type="GO" id="GO:0004190">
    <property type="term" value="F:aspartic-type endopeptidase activity"/>
    <property type="evidence" value="ECO:0007669"/>
    <property type="project" value="InterPro"/>
</dbReference>
<evidence type="ECO:0000256" key="3">
    <source>
        <dbReference type="SAM" id="MobiDB-lite"/>
    </source>
</evidence>
<organism evidence="6 7">
    <name type="scientific">Haemonchus contortus</name>
    <name type="common">Barber pole worm</name>
    <dbReference type="NCBI Taxonomy" id="6289"/>
    <lineage>
        <taxon>Eukaryota</taxon>
        <taxon>Metazoa</taxon>
        <taxon>Ecdysozoa</taxon>
        <taxon>Nematoda</taxon>
        <taxon>Chromadorea</taxon>
        <taxon>Rhabditida</taxon>
        <taxon>Rhabditina</taxon>
        <taxon>Rhabditomorpha</taxon>
        <taxon>Strongyloidea</taxon>
        <taxon>Trichostrongylidae</taxon>
        <taxon>Haemonchus</taxon>
    </lineage>
</organism>
<accession>A0A7I5EDU3</accession>
<sequence>MRMKSTASTSKQKAFFLIGHLDGIAREKIEELSNEEREDYSNVVAHLKQSFGGPQYRYMARQSLASCQQQVGESAAIFANRLLLLVRAAMAGHDPASQKERVLEEFVARLRPDIRYYVKLDNPATFEKAVAKAQMVEQLLAEATADRLIRPSQPAQPIEVKAAIAPRRDNRGPRHNKRLPPRARASYQSFQGIRNTGPQQPGILAPTCFNCGGSGHYSRVCPTPRANRRQSDTGSFSSRPQRRSRTSNFSSSRKTDHELRQAREQIRALSLSLHENQSALENSDARVNALIKRNEELANSAFGSGSPVLCCGLNEHPSDAYSLILQLVQSRLGDPTSGTLFLQELYRSPRGGYSTHLVVSPVLPTAPARDRDPIGLAHVEIDATNAWPPRASIAPVNVLYLSDQDRFIVTQIPINVNGIKVLALVDTGASITITTAATAPCWVSSPWKRET</sequence>
<dbReference type="InterPro" id="IPR001969">
    <property type="entry name" value="Aspartic_peptidase_AS"/>
</dbReference>
<dbReference type="SMART" id="SM00343">
    <property type="entry name" value="ZnF_C2HC"/>
    <property type="match status" value="1"/>
</dbReference>